<accession>A0ACB8TKZ2</accession>
<evidence type="ECO:0000313" key="1">
    <source>
        <dbReference type="EMBL" id="KAI0069065.1"/>
    </source>
</evidence>
<name>A0ACB8TKZ2_9AGAM</name>
<comment type="caution">
    <text evidence="1">The sequence shown here is derived from an EMBL/GenBank/DDBJ whole genome shotgun (WGS) entry which is preliminary data.</text>
</comment>
<reference evidence="1" key="1">
    <citation type="submission" date="2021-03" db="EMBL/GenBank/DDBJ databases">
        <authorList>
            <consortium name="DOE Joint Genome Institute"/>
            <person name="Ahrendt S."/>
            <person name="Looney B.P."/>
            <person name="Miyauchi S."/>
            <person name="Morin E."/>
            <person name="Drula E."/>
            <person name="Courty P.E."/>
            <person name="Chicoki N."/>
            <person name="Fauchery L."/>
            <person name="Kohler A."/>
            <person name="Kuo A."/>
            <person name="Labutti K."/>
            <person name="Pangilinan J."/>
            <person name="Lipzen A."/>
            <person name="Riley R."/>
            <person name="Andreopoulos W."/>
            <person name="He G."/>
            <person name="Johnson J."/>
            <person name="Barry K.W."/>
            <person name="Grigoriev I.V."/>
            <person name="Nagy L."/>
            <person name="Hibbett D."/>
            <person name="Henrissat B."/>
            <person name="Matheny P.B."/>
            <person name="Labbe J."/>
            <person name="Martin F."/>
        </authorList>
    </citation>
    <scope>NUCLEOTIDE SEQUENCE</scope>
    <source>
        <strain evidence="1">HHB10654</strain>
    </source>
</reference>
<sequence length="625" mass="66654">MLSYKKDHHTPKPSSRLPSPPPAPPILAAPPIPSSQTRKSSQPISKAVKAVARVIKKLKPRRRGKKTSLEIISPDEGDLESLPTYESIVFATVPSDCSLYGIYSSLPHDPSPQLTAVPSTTTLDIIASLPETHCEVADTAPAPTAAVLPVATSTKELLLIPDGALAEVIHVVATSIDVSPTDVFERRIAELHRELDEWILKSAPSYVEFSALEQDVHDVTICAYSSDTQIAVSADTEDLDSVPTTLNILSAMDVTKAVVSIRSIAVVAAEQMVYALTSAGTDLPTYQSVSVATDLPHCATCKCHCSTPPAKVYASVEIQTDIPIAFASSPSLSIPLAPVAPEEGPTPPVPPAPGPAPMYKAPAPVHEVVRARKGKGGKVMAKIKAESNMGGVVGELRAHFRQGNDTSSLLRKTEVSVKAYGAEKERFDPRALLKKTSVVVGSTVEEAKESELSRALNRRRGVGASTGESVCTKKYQTQDVLSELHLALANMQSRDQRSIPDYDATTDGNDGDDASSVSGSDGSGSTFSSRRTSSIYTDATSPSLGSPVVDSESPWGSRVRSRTPRNESLAPKRMSAVQMELMALSSGRRISEDGPSLRAIAIMERRKREKEEAEARAKAALDEAE</sequence>
<proteinExistence type="predicted"/>
<organism evidence="1 2">
    <name type="scientific">Artomyces pyxidatus</name>
    <dbReference type="NCBI Taxonomy" id="48021"/>
    <lineage>
        <taxon>Eukaryota</taxon>
        <taxon>Fungi</taxon>
        <taxon>Dikarya</taxon>
        <taxon>Basidiomycota</taxon>
        <taxon>Agaricomycotina</taxon>
        <taxon>Agaricomycetes</taxon>
        <taxon>Russulales</taxon>
        <taxon>Auriscalpiaceae</taxon>
        <taxon>Artomyces</taxon>
    </lineage>
</organism>
<gene>
    <name evidence="1" type="ORF">BV25DRAFT_1986593</name>
</gene>
<dbReference type="EMBL" id="MU277187">
    <property type="protein sequence ID" value="KAI0069065.1"/>
    <property type="molecule type" value="Genomic_DNA"/>
</dbReference>
<keyword evidence="2" id="KW-1185">Reference proteome</keyword>
<reference evidence="1" key="2">
    <citation type="journal article" date="2022" name="New Phytol.">
        <title>Evolutionary transition to the ectomycorrhizal habit in the genomes of a hyperdiverse lineage of mushroom-forming fungi.</title>
        <authorList>
            <person name="Looney B."/>
            <person name="Miyauchi S."/>
            <person name="Morin E."/>
            <person name="Drula E."/>
            <person name="Courty P.E."/>
            <person name="Kohler A."/>
            <person name="Kuo A."/>
            <person name="LaButti K."/>
            <person name="Pangilinan J."/>
            <person name="Lipzen A."/>
            <person name="Riley R."/>
            <person name="Andreopoulos W."/>
            <person name="He G."/>
            <person name="Johnson J."/>
            <person name="Nolan M."/>
            <person name="Tritt A."/>
            <person name="Barry K.W."/>
            <person name="Grigoriev I.V."/>
            <person name="Nagy L.G."/>
            <person name="Hibbett D."/>
            <person name="Henrissat B."/>
            <person name="Matheny P.B."/>
            <person name="Labbe J."/>
            <person name="Martin F.M."/>
        </authorList>
    </citation>
    <scope>NUCLEOTIDE SEQUENCE</scope>
    <source>
        <strain evidence="1">HHB10654</strain>
    </source>
</reference>
<evidence type="ECO:0000313" key="2">
    <source>
        <dbReference type="Proteomes" id="UP000814140"/>
    </source>
</evidence>
<dbReference type="Proteomes" id="UP000814140">
    <property type="component" value="Unassembled WGS sequence"/>
</dbReference>
<protein>
    <submittedName>
        <fullName evidence="1">Uncharacterized protein</fullName>
    </submittedName>
</protein>